<dbReference type="InterPro" id="IPR041491">
    <property type="entry name" value="TRPM_SLOG"/>
</dbReference>
<dbReference type="InterPro" id="IPR050927">
    <property type="entry name" value="TRPM"/>
</dbReference>
<comment type="catalytic activity">
    <reaction evidence="1">
        <text>Mg(2+)(in) = Mg(2+)(out)</text>
        <dbReference type="Rhea" id="RHEA:29827"/>
        <dbReference type="ChEBI" id="CHEBI:18420"/>
    </reaction>
</comment>
<sequence length="1315" mass="149911">MKKMQLYDTFIITAQCAFKKGFDSKEDLINKQKIFCIVLNPSGLAQGSSLLQDSGPWTVERHTEKIPTDAYGTILFQGGSQGYKAKFVRLSNDSKIEDIIHLMIKYWRMKLPKLLISIHGGTQKFEIQHSLKEALSRGFIKAAESSEAWIITDGISNGVTTHIRDAIKEEAFRLSHTVCTIGIAPWGVVEGRSDLVGRNVVAPYQSLKNPLSKLHVLNRHHSHFLLVDDGTVGKYGGEIHIRTELEKGVRQQLIHTRTGTHIPIVAVVIEGGPSIIYTVLDYLQQSPPVPVVVCEGSGRAADLLAYTEPLEQAMLDALIMNRVAFVKLLIENGVSVHKFLTIARLEELNTTLLHLIQDVKKGTLPAGYKITLMDVGLVVELLMGGTFRCNYTKKHFRMSDFGPQRSEPKKSTGIAENEDNTIKPFPYPFNDLLIWAVLTNRQSMALFLWQHGEDFLAKALVARKLYLSMYHEVRRNDIVDDTWQNLKANSKAFGKLALDLLDKAYKQNETMAMKLLTCELSNWSRFTCLKLAVFGRLRTFVGHTCTQSLLSDIWMGRLNLRKNSWYKVPASSIHLGQYYKVEGLQENLTHVRTERKHFPSLRTFYAFYHAPIVKFWFNTFAYLGFLMLYSYVVLTEMKSMPSVQEWIVISVIFTTGLEKIYEIILSEAGKLTHKWKMWFHSYMNINDTFGLITDPYENPMFITGRIIYCLNIIFWFVRLLDFLNVNQEAGPYVLMMGKMITKMFSLLVIMAIVILAFGVPRRGILYPREKPSWYTLKEVVFRPYWMTFGEVFAYEIDGMSSCANESVVPYLCGPGTWLLPFLQGVYLIFEYILLVNLLIALFNNVYMQGKEMSDVLWKFQRYHFVMLYQHKPVLPPPLSFISYFTSLMRWIFVQRKKNRLNGTSKRAKLYLTQEEQKTLHDFEERCVVMYFNDKKDFDSSNSEERIRVTNERVEQMGDRMKDVGDHVSIIKHSLRCLDYHIGHLQDLSGLTYDALSTLTAQKALESSRSHSIISCDLSLSRQTSDDGIERSAVGRTGRNHHVWSRSLSHPGLEKVHNSRVTKSQRKFLSDTSPVHSALLQKVVSLEEFQHGTVCEDENSSIHSHKLMSLKNRPTPGVAQTYLQNPAHNQKRPDINAAKSSLGRYTVNQNVTSSSEPASTICLDLPETDKNCGYVNSGFIDDTGHDIDFYENGSKYSESILKPFMKQSHGTLIQMQGHQETLIETSTRDADSLPKRHKRDGSSEQGTDKVNPFVQGKKHTGAAQRFLRKSTTTGNNYFIFFSVCSEFERTLALLSTKVIGGSSIGTVPYQDLVIKD</sequence>
<keyword evidence="3" id="KW-0812">Transmembrane</keyword>
<feature type="region of interest" description="Disordered" evidence="2">
    <location>
        <begin position="1225"/>
        <end position="1253"/>
    </location>
</feature>
<keyword evidence="7" id="KW-1185">Reference proteome</keyword>
<dbReference type="Ensembl" id="ENSLLET00000014520.1">
    <property type="protein sequence ID" value="ENSLLEP00000013971.1"/>
    <property type="gene ID" value="ENSLLEG00000008295.1"/>
</dbReference>
<proteinExistence type="predicted"/>
<dbReference type="GO" id="GO:0051262">
    <property type="term" value="P:protein tetramerization"/>
    <property type="evidence" value="ECO:0007669"/>
    <property type="project" value="InterPro"/>
</dbReference>
<dbReference type="Pfam" id="PF18139">
    <property type="entry name" value="LSDAT_euk"/>
    <property type="match status" value="1"/>
</dbReference>
<dbReference type="GO" id="GO:0055080">
    <property type="term" value="P:monoatomic cation homeostasis"/>
    <property type="evidence" value="ECO:0007669"/>
    <property type="project" value="TreeGrafter"/>
</dbReference>
<evidence type="ECO:0000256" key="2">
    <source>
        <dbReference type="SAM" id="MobiDB-lite"/>
    </source>
</evidence>
<dbReference type="GO" id="GO:0005262">
    <property type="term" value="F:calcium channel activity"/>
    <property type="evidence" value="ECO:0007669"/>
    <property type="project" value="TreeGrafter"/>
</dbReference>
<dbReference type="GO" id="GO:0005886">
    <property type="term" value="C:plasma membrane"/>
    <property type="evidence" value="ECO:0007669"/>
    <property type="project" value="TreeGrafter"/>
</dbReference>
<reference evidence="6" key="1">
    <citation type="submission" date="2025-08" db="UniProtKB">
        <authorList>
            <consortium name="Ensembl"/>
        </authorList>
    </citation>
    <scope>IDENTIFICATION</scope>
</reference>
<evidence type="ECO:0000256" key="1">
    <source>
        <dbReference type="ARBA" id="ARBA00034269"/>
    </source>
</evidence>
<evidence type="ECO:0000259" key="5">
    <source>
        <dbReference type="Pfam" id="PF18139"/>
    </source>
</evidence>
<dbReference type="Pfam" id="PF16519">
    <property type="entry name" value="TRPM_tetra"/>
    <property type="match status" value="1"/>
</dbReference>
<organism evidence="6 7">
    <name type="scientific">Leptobrachium leishanense</name>
    <name type="common">Leishan spiny toad</name>
    <dbReference type="NCBI Taxonomy" id="445787"/>
    <lineage>
        <taxon>Eukaryota</taxon>
        <taxon>Metazoa</taxon>
        <taxon>Chordata</taxon>
        <taxon>Craniata</taxon>
        <taxon>Vertebrata</taxon>
        <taxon>Euteleostomi</taxon>
        <taxon>Amphibia</taxon>
        <taxon>Batrachia</taxon>
        <taxon>Anura</taxon>
        <taxon>Pelobatoidea</taxon>
        <taxon>Megophryidae</taxon>
        <taxon>Leptobrachium</taxon>
    </lineage>
</organism>
<feature type="transmembrane region" description="Helical" evidence="3">
    <location>
        <begin position="743"/>
        <end position="760"/>
    </location>
</feature>
<evidence type="ECO:0000259" key="4">
    <source>
        <dbReference type="Pfam" id="PF16519"/>
    </source>
</evidence>
<dbReference type="Proteomes" id="UP000694569">
    <property type="component" value="Unplaced"/>
</dbReference>
<dbReference type="InterPro" id="IPR037162">
    <property type="entry name" value="TRPM_tetra_sf"/>
</dbReference>
<dbReference type="GeneTree" id="ENSGT00940000157091"/>
<feature type="domain" description="TRPM tetramerisation" evidence="4">
    <location>
        <begin position="943"/>
        <end position="998"/>
    </location>
</feature>
<feature type="transmembrane region" description="Helical" evidence="3">
    <location>
        <begin position="825"/>
        <end position="846"/>
    </location>
</feature>
<accession>A0A8C5MGG0</accession>
<protein>
    <submittedName>
        <fullName evidence="6">Transient receptor potential cation channel subfamily M member 7</fullName>
    </submittedName>
</protein>
<reference evidence="6" key="2">
    <citation type="submission" date="2025-09" db="UniProtKB">
        <authorList>
            <consortium name="Ensembl"/>
        </authorList>
    </citation>
    <scope>IDENTIFICATION</scope>
</reference>
<evidence type="ECO:0000313" key="7">
    <source>
        <dbReference type="Proteomes" id="UP000694569"/>
    </source>
</evidence>
<keyword evidence="3" id="KW-1133">Transmembrane helix</keyword>
<dbReference type="Gene3D" id="1.20.5.1010">
    <property type="entry name" value="TRPM, tetramerisation domain"/>
    <property type="match status" value="1"/>
</dbReference>
<feature type="transmembrane region" description="Helical" evidence="3">
    <location>
        <begin position="873"/>
        <end position="892"/>
    </location>
</feature>
<name>A0A8C5MGG0_9ANUR</name>
<evidence type="ECO:0000313" key="6">
    <source>
        <dbReference type="Ensembl" id="ENSLLEP00000013971.1"/>
    </source>
</evidence>
<feature type="transmembrane region" description="Helical" evidence="3">
    <location>
        <begin position="706"/>
        <end position="723"/>
    </location>
</feature>
<keyword evidence="3" id="KW-0472">Membrane</keyword>
<dbReference type="InterPro" id="IPR032415">
    <property type="entry name" value="TRPM_tetra"/>
</dbReference>
<evidence type="ECO:0000256" key="3">
    <source>
        <dbReference type="SAM" id="Phobius"/>
    </source>
</evidence>
<feature type="transmembrane region" description="Helical" evidence="3">
    <location>
        <begin position="615"/>
        <end position="634"/>
    </location>
</feature>
<dbReference type="PANTHER" id="PTHR13800:SF46">
    <property type="entry name" value="NON-SPECIFIC SERINE_THREONINE PROTEIN KINASE"/>
    <property type="match status" value="1"/>
</dbReference>
<dbReference type="PANTHER" id="PTHR13800">
    <property type="entry name" value="TRANSIENT RECEPTOR POTENTIAL CATION CHANNEL, SUBFAMILY M, MEMBER 6"/>
    <property type="match status" value="1"/>
</dbReference>
<feature type="domain" description="TRPM SLOG" evidence="5">
    <location>
        <begin position="85"/>
        <end position="309"/>
    </location>
</feature>